<reference evidence="15" key="1">
    <citation type="submission" date="2025-08" db="UniProtKB">
        <authorList>
            <consortium name="RefSeq"/>
        </authorList>
    </citation>
    <scope>IDENTIFICATION</scope>
    <source>
        <tissue evidence="15">Blood</tissue>
    </source>
</reference>
<name>A0A6J2FJ90_ZALCA</name>
<evidence type="ECO:0000256" key="2">
    <source>
        <dbReference type="ARBA" id="ARBA00004496"/>
    </source>
</evidence>
<dbReference type="GO" id="GO:0005737">
    <property type="term" value="C:cytoplasm"/>
    <property type="evidence" value="ECO:0007669"/>
    <property type="project" value="UniProtKB-SubCell"/>
</dbReference>
<dbReference type="OrthoDB" id="413520at2759"/>
<dbReference type="GO" id="GO:0018025">
    <property type="term" value="F:calmodulin-lysine N-methyltransferase activity"/>
    <property type="evidence" value="ECO:0007669"/>
    <property type="project" value="UniProtKB-EC"/>
</dbReference>
<comment type="subunit">
    <text evidence="13">Monomer. Interacts with HSP90, probably as a client.</text>
</comment>
<dbReference type="SUPFAM" id="SSF53335">
    <property type="entry name" value="S-adenosyl-L-methionine-dependent methyltransferases"/>
    <property type="match status" value="1"/>
</dbReference>
<comment type="subcellular location">
    <subcellularLocation>
        <location evidence="2">Cytoplasm</location>
    </subcellularLocation>
    <subcellularLocation>
        <location evidence="1">Nucleus</location>
    </subcellularLocation>
</comment>
<evidence type="ECO:0000256" key="3">
    <source>
        <dbReference type="ARBA" id="ARBA00011914"/>
    </source>
</evidence>
<keyword evidence="14" id="KW-1185">Reference proteome</keyword>
<dbReference type="CDD" id="cd02440">
    <property type="entry name" value="AdoMet_MTases"/>
    <property type="match status" value="1"/>
</dbReference>
<dbReference type="Proteomes" id="UP000515165">
    <property type="component" value="Chromosome 8"/>
</dbReference>
<dbReference type="FunFam" id="3.40.50.150:FF:000140">
    <property type="entry name" value="Calmodulin-lysine N-methyltransferase"/>
    <property type="match status" value="1"/>
</dbReference>
<evidence type="ECO:0000256" key="6">
    <source>
        <dbReference type="ARBA" id="ARBA00022603"/>
    </source>
</evidence>
<protein>
    <recommendedName>
        <fullName evidence="4">Calmodulin-lysine N-methyltransferase</fullName>
        <ecNumber evidence="3">2.1.1.60</ecNumber>
    </recommendedName>
</protein>
<keyword evidence="8" id="KW-0949">S-adenosyl-L-methionine</keyword>
<keyword evidence="7" id="KW-0808">Transferase</keyword>
<keyword evidence="10" id="KW-0539">Nucleus</keyword>
<dbReference type="GO" id="GO:0005634">
    <property type="term" value="C:nucleus"/>
    <property type="evidence" value="ECO:0007669"/>
    <property type="project" value="UniProtKB-SubCell"/>
</dbReference>
<dbReference type="InterPro" id="IPR025800">
    <property type="entry name" value="CaM-Lys-N-MeTrfase"/>
</dbReference>
<dbReference type="Gene3D" id="3.40.50.150">
    <property type="entry name" value="Vaccinia Virus protein VP39"/>
    <property type="match status" value="1"/>
</dbReference>
<organism evidence="14 15">
    <name type="scientific">Zalophus californianus</name>
    <name type="common">California sealion</name>
    <dbReference type="NCBI Taxonomy" id="9704"/>
    <lineage>
        <taxon>Eukaryota</taxon>
        <taxon>Metazoa</taxon>
        <taxon>Chordata</taxon>
        <taxon>Craniata</taxon>
        <taxon>Vertebrata</taxon>
        <taxon>Euteleostomi</taxon>
        <taxon>Mammalia</taxon>
        <taxon>Eutheria</taxon>
        <taxon>Laurasiatheria</taxon>
        <taxon>Carnivora</taxon>
        <taxon>Caniformia</taxon>
        <taxon>Pinnipedia</taxon>
        <taxon>Otariidae</taxon>
        <taxon>Zalophus</taxon>
    </lineage>
</organism>
<dbReference type="Pfam" id="PF10294">
    <property type="entry name" value="Methyltransf_16"/>
    <property type="match status" value="1"/>
</dbReference>
<evidence type="ECO:0000256" key="11">
    <source>
        <dbReference type="ARBA" id="ARBA00051756"/>
    </source>
</evidence>
<keyword evidence="5" id="KW-0963">Cytoplasm</keyword>
<accession>A0A6J2FJ90</accession>
<evidence type="ECO:0000256" key="8">
    <source>
        <dbReference type="ARBA" id="ARBA00022691"/>
    </source>
</evidence>
<comment type="function">
    <text evidence="12">Catalyzes the trimethylation of 'Lys-116' in calmodulin.</text>
</comment>
<evidence type="ECO:0000256" key="12">
    <source>
        <dbReference type="ARBA" id="ARBA00055351"/>
    </source>
</evidence>
<evidence type="ECO:0000256" key="1">
    <source>
        <dbReference type="ARBA" id="ARBA00004123"/>
    </source>
</evidence>
<evidence type="ECO:0000313" key="14">
    <source>
        <dbReference type="Proteomes" id="UP000515165"/>
    </source>
</evidence>
<evidence type="ECO:0000256" key="9">
    <source>
        <dbReference type="ARBA" id="ARBA00022990"/>
    </source>
</evidence>
<evidence type="ECO:0000256" key="7">
    <source>
        <dbReference type="ARBA" id="ARBA00022679"/>
    </source>
</evidence>
<dbReference type="PROSITE" id="PS51610">
    <property type="entry name" value="SAM_CLNMT"/>
    <property type="match status" value="1"/>
</dbReference>
<dbReference type="AlphaFoldDB" id="A0A6J2FJ90"/>
<dbReference type="InterPro" id="IPR019410">
    <property type="entry name" value="Methyltransf_16"/>
</dbReference>
<evidence type="ECO:0000256" key="4">
    <source>
        <dbReference type="ARBA" id="ARBA00020594"/>
    </source>
</evidence>
<evidence type="ECO:0000313" key="15">
    <source>
        <dbReference type="RefSeq" id="XP_027480024.1"/>
    </source>
</evidence>
<dbReference type="EC" id="2.1.1.60" evidence="3"/>
<dbReference type="GO" id="GO:0032259">
    <property type="term" value="P:methylation"/>
    <property type="evidence" value="ECO:0007669"/>
    <property type="project" value="UniProtKB-KW"/>
</dbReference>
<dbReference type="PANTHER" id="PTHR13539:SF3">
    <property type="entry name" value="CALMODULIN-LYSINE N-METHYLTRANSFERASE"/>
    <property type="match status" value="1"/>
</dbReference>
<dbReference type="RefSeq" id="XP_027480024.1">
    <property type="nucleotide sequence ID" value="XM_027624223.2"/>
</dbReference>
<dbReference type="KEGG" id="zca:113938701"/>
<dbReference type="InterPro" id="IPR029063">
    <property type="entry name" value="SAM-dependent_MTases_sf"/>
</dbReference>
<keyword evidence="9" id="KW-0007">Acetylation</keyword>
<proteinExistence type="predicted"/>
<keyword evidence="6" id="KW-0489">Methyltransferase</keyword>
<comment type="catalytic activity">
    <reaction evidence="11">
        <text>[calmodulin]-L-lysine + S-adenosyl-L-methionine = [calmodulin]-N(6)-methyl-L-lysine + S-adenosyl-L-homocysteine + H(+)</text>
        <dbReference type="Rhea" id="RHEA:21556"/>
        <dbReference type="Rhea" id="RHEA-COMP:11360"/>
        <dbReference type="Rhea" id="RHEA-COMP:11361"/>
        <dbReference type="ChEBI" id="CHEBI:15378"/>
        <dbReference type="ChEBI" id="CHEBI:29969"/>
        <dbReference type="ChEBI" id="CHEBI:57856"/>
        <dbReference type="ChEBI" id="CHEBI:59789"/>
        <dbReference type="ChEBI" id="CHEBI:61929"/>
        <dbReference type="EC" id="2.1.1.60"/>
    </reaction>
</comment>
<evidence type="ECO:0000256" key="10">
    <source>
        <dbReference type="ARBA" id="ARBA00023242"/>
    </source>
</evidence>
<dbReference type="CTD" id="79823"/>
<dbReference type="PANTHER" id="PTHR13539">
    <property type="entry name" value="CALMODULIN-LYSINE N-METHYLTRANSFERASE"/>
    <property type="match status" value="1"/>
</dbReference>
<dbReference type="GeneID" id="113938701"/>
<evidence type="ECO:0000256" key="5">
    <source>
        <dbReference type="ARBA" id="ARBA00022490"/>
    </source>
</evidence>
<evidence type="ECO:0000256" key="13">
    <source>
        <dbReference type="ARBA" id="ARBA00061919"/>
    </source>
</evidence>
<gene>
    <name evidence="15" type="primary">CAMKMT</name>
</gene>
<sequence length="395" mass="44498">MATRKNGAMTQAALSWLPRRREYRKCGIRGGCARQGCRRVVRLTGPDWEEVGRSWQGRAVAVTTRGIGGFNGMESRVADAQAGEVERAVGEGPADGGASRGLQVSEPLGAARWKLLRQVLKQKHLDDCLRHVSIRRFESFNLFSVTEAKKRVNEEEVGAWVRYTSVFYPEYSISLRCNNGSLNVEDVLTSFDNTGNVCIWPSEEVLAYYCLKHRNVFRDLAVCELGGGMTCLAGLMVAISADVKEVLLTDGNEKAIRNVRDIITRNQKAGAFKTRKISSCVLRWDNETDVSQLEGHFDIVMCADCLFLDQYRASLVDAIKRLLQPRGKAMVFAPRRGNTLNQFCNLAEKADFSIQRHENYDEHISNFHSKLQKENQDVYEENLHYPLLLILTKNG</sequence>